<proteinExistence type="predicted"/>
<dbReference type="OrthoDB" id="3944081at2759"/>
<feature type="compositionally biased region" description="Basic and acidic residues" evidence="1">
    <location>
        <begin position="385"/>
        <end position="401"/>
    </location>
</feature>
<evidence type="ECO:0000313" key="3">
    <source>
        <dbReference type="Proteomes" id="UP000799772"/>
    </source>
</evidence>
<organism evidence="2 3">
    <name type="scientific">Rhizodiscina lignyota</name>
    <dbReference type="NCBI Taxonomy" id="1504668"/>
    <lineage>
        <taxon>Eukaryota</taxon>
        <taxon>Fungi</taxon>
        <taxon>Dikarya</taxon>
        <taxon>Ascomycota</taxon>
        <taxon>Pezizomycotina</taxon>
        <taxon>Dothideomycetes</taxon>
        <taxon>Pleosporomycetidae</taxon>
        <taxon>Aulographales</taxon>
        <taxon>Rhizodiscinaceae</taxon>
        <taxon>Rhizodiscina</taxon>
    </lineage>
</organism>
<dbReference type="Proteomes" id="UP000799772">
    <property type="component" value="Unassembled WGS sequence"/>
</dbReference>
<feature type="compositionally biased region" description="Basic and acidic residues" evidence="1">
    <location>
        <begin position="288"/>
        <end position="343"/>
    </location>
</feature>
<feature type="compositionally biased region" description="Basic and acidic residues" evidence="1">
    <location>
        <begin position="362"/>
        <end position="371"/>
    </location>
</feature>
<feature type="compositionally biased region" description="Basic and acidic residues" evidence="1">
    <location>
        <begin position="167"/>
        <end position="213"/>
    </location>
</feature>
<sequence length="444" mass="52092">MDYSSDHENDPRLYDDVSSREFRERPRAVDPRDRSDDYYTAPPQRGDRPRRKSILVDPSERAQRPRADRRDSQVRLRSSDDENGGYIPIRRPPIGSEASRIDRDMASRHDLERKNTQAHRSFREKRDGYESDEGETLKRTGPPDEPRPRRRGGEGPPPPGPGPGPDEEPRRRPRDRDGDPRDVERRPRDRGGDPRDVEPRARERDGDPRDVEPRQMPIRTRAPPVQYGNEPVDPRRRGGEDYLAPGPDPRLRRSASNREPRARAPAPPYNYEDDDDDDYRQPPRRNVSHRDPRRDRDGDRDRGDPRDPRRRPRYEEPDGYDPRDRGYRSDRDGRRRPAPRYDDYYSDGGHSRGYNRPPPFYPDERDPRRDSYGGGAYGGRRGSRDRRDRYRDDYDDRDRGDRHRKRGGPDWQATAATAFATYAMPMIKKEGTKFLKDFISKQAH</sequence>
<comment type="caution">
    <text evidence="2">The sequence shown here is derived from an EMBL/GenBank/DDBJ whole genome shotgun (WGS) entry which is preliminary data.</text>
</comment>
<feature type="compositionally biased region" description="Basic and acidic residues" evidence="1">
    <location>
        <begin position="58"/>
        <end position="80"/>
    </location>
</feature>
<evidence type="ECO:0000313" key="2">
    <source>
        <dbReference type="EMBL" id="KAF2100443.1"/>
    </source>
</evidence>
<evidence type="ECO:0000256" key="1">
    <source>
        <dbReference type="SAM" id="MobiDB-lite"/>
    </source>
</evidence>
<dbReference type="AlphaFoldDB" id="A0A9P4II70"/>
<feature type="compositionally biased region" description="Basic and acidic residues" evidence="1">
    <location>
        <begin position="124"/>
        <end position="153"/>
    </location>
</feature>
<feature type="compositionally biased region" description="Basic and acidic residues" evidence="1">
    <location>
        <begin position="1"/>
        <end position="37"/>
    </location>
</feature>
<gene>
    <name evidence="2" type="ORF">NA57DRAFT_54532</name>
</gene>
<protein>
    <submittedName>
        <fullName evidence="2">Uncharacterized protein</fullName>
    </submittedName>
</protein>
<accession>A0A9P4II70</accession>
<feature type="compositionally biased region" description="Basic and acidic residues" evidence="1">
    <location>
        <begin position="99"/>
        <end position="115"/>
    </location>
</feature>
<reference evidence="2" key="1">
    <citation type="journal article" date="2020" name="Stud. Mycol.">
        <title>101 Dothideomycetes genomes: a test case for predicting lifestyles and emergence of pathogens.</title>
        <authorList>
            <person name="Haridas S."/>
            <person name="Albert R."/>
            <person name="Binder M."/>
            <person name="Bloem J."/>
            <person name="Labutti K."/>
            <person name="Salamov A."/>
            <person name="Andreopoulos B."/>
            <person name="Baker S."/>
            <person name="Barry K."/>
            <person name="Bills G."/>
            <person name="Bluhm B."/>
            <person name="Cannon C."/>
            <person name="Castanera R."/>
            <person name="Culley D."/>
            <person name="Daum C."/>
            <person name="Ezra D."/>
            <person name="Gonzalez J."/>
            <person name="Henrissat B."/>
            <person name="Kuo A."/>
            <person name="Liang C."/>
            <person name="Lipzen A."/>
            <person name="Lutzoni F."/>
            <person name="Magnuson J."/>
            <person name="Mondo S."/>
            <person name="Nolan M."/>
            <person name="Ohm R."/>
            <person name="Pangilinan J."/>
            <person name="Park H.-J."/>
            <person name="Ramirez L."/>
            <person name="Alfaro M."/>
            <person name="Sun H."/>
            <person name="Tritt A."/>
            <person name="Yoshinaga Y."/>
            <person name="Zwiers L.-H."/>
            <person name="Turgeon B."/>
            <person name="Goodwin S."/>
            <person name="Spatafora J."/>
            <person name="Crous P."/>
            <person name="Grigoriev I."/>
        </authorList>
    </citation>
    <scope>NUCLEOTIDE SEQUENCE</scope>
    <source>
        <strain evidence="2">CBS 133067</strain>
    </source>
</reference>
<feature type="region of interest" description="Disordered" evidence="1">
    <location>
        <begin position="1"/>
        <end position="409"/>
    </location>
</feature>
<keyword evidence="3" id="KW-1185">Reference proteome</keyword>
<dbReference type="EMBL" id="ML978124">
    <property type="protein sequence ID" value="KAF2100443.1"/>
    <property type="molecule type" value="Genomic_DNA"/>
</dbReference>
<feature type="compositionally biased region" description="Pro residues" evidence="1">
    <location>
        <begin position="155"/>
        <end position="164"/>
    </location>
</feature>
<name>A0A9P4II70_9PEZI</name>